<comment type="caution">
    <text evidence="1">The sequence shown here is derived from an EMBL/GenBank/DDBJ whole genome shotgun (WGS) entry which is preliminary data.</text>
</comment>
<evidence type="ECO:0000313" key="2">
    <source>
        <dbReference type="Proteomes" id="UP001221757"/>
    </source>
</evidence>
<gene>
    <name evidence="1" type="ORF">B0H17DRAFT_1324185</name>
</gene>
<sequence>MEPFWCEGCVGPVLPPLASQLHSGSSQRCNNVTMKRRHRAARRYARCTDGGSRRCALILLVRQGILPRVPECPSNPSHRSSAPSPRCISTPADVGTGRMQPSMYRLLLPRTTHDDSFCGRGGSVLTANEICGAPFGDSAGSLALGDGCAVAAANPGAPRIGPPVNAAILCGHILRSLPALASILAPTLAFVLYTGTSQAFHVGVVFTSFSLCQGNASCRALYAFHEAPPAPEVRLHNSQVGLRRRRERRL</sequence>
<dbReference type="Proteomes" id="UP001221757">
    <property type="component" value="Unassembled WGS sequence"/>
</dbReference>
<dbReference type="AlphaFoldDB" id="A0AAD7MCC7"/>
<keyword evidence="2" id="KW-1185">Reference proteome</keyword>
<proteinExistence type="predicted"/>
<organism evidence="1 2">
    <name type="scientific">Mycena rosella</name>
    <name type="common">Pink bonnet</name>
    <name type="synonym">Agaricus rosellus</name>
    <dbReference type="NCBI Taxonomy" id="1033263"/>
    <lineage>
        <taxon>Eukaryota</taxon>
        <taxon>Fungi</taxon>
        <taxon>Dikarya</taxon>
        <taxon>Basidiomycota</taxon>
        <taxon>Agaricomycotina</taxon>
        <taxon>Agaricomycetes</taxon>
        <taxon>Agaricomycetidae</taxon>
        <taxon>Agaricales</taxon>
        <taxon>Marasmiineae</taxon>
        <taxon>Mycenaceae</taxon>
        <taxon>Mycena</taxon>
    </lineage>
</organism>
<dbReference type="EMBL" id="JARKIE010000001">
    <property type="protein sequence ID" value="KAJ7710391.1"/>
    <property type="molecule type" value="Genomic_DNA"/>
</dbReference>
<accession>A0AAD7MCC7</accession>
<name>A0AAD7MCC7_MYCRO</name>
<protein>
    <submittedName>
        <fullName evidence="1">Uncharacterized protein</fullName>
    </submittedName>
</protein>
<reference evidence="1" key="1">
    <citation type="submission" date="2023-03" db="EMBL/GenBank/DDBJ databases">
        <title>Massive genome expansion in bonnet fungi (Mycena s.s.) driven by repeated elements and novel gene families across ecological guilds.</title>
        <authorList>
            <consortium name="Lawrence Berkeley National Laboratory"/>
            <person name="Harder C.B."/>
            <person name="Miyauchi S."/>
            <person name="Viragh M."/>
            <person name="Kuo A."/>
            <person name="Thoen E."/>
            <person name="Andreopoulos B."/>
            <person name="Lu D."/>
            <person name="Skrede I."/>
            <person name="Drula E."/>
            <person name="Henrissat B."/>
            <person name="Morin E."/>
            <person name="Kohler A."/>
            <person name="Barry K."/>
            <person name="LaButti K."/>
            <person name="Morin E."/>
            <person name="Salamov A."/>
            <person name="Lipzen A."/>
            <person name="Mereny Z."/>
            <person name="Hegedus B."/>
            <person name="Baldrian P."/>
            <person name="Stursova M."/>
            <person name="Weitz H."/>
            <person name="Taylor A."/>
            <person name="Grigoriev I.V."/>
            <person name="Nagy L.G."/>
            <person name="Martin F."/>
            <person name="Kauserud H."/>
        </authorList>
    </citation>
    <scope>NUCLEOTIDE SEQUENCE</scope>
    <source>
        <strain evidence="1">CBHHK067</strain>
    </source>
</reference>
<evidence type="ECO:0000313" key="1">
    <source>
        <dbReference type="EMBL" id="KAJ7710391.1"/>
    </source>
</evidence>